<evidence type="ECO:0000313" key="3">
    <source>
        <dbReference type="Proteomes" id="UP001234787"/>
    </source>
</evidence>
<reference evidence="2" key="1">
    <citation type="submission" date="2022-12" db="EMBL/GenBank/DDBJ databases">
        <title>Chromosome-Level Genome Assembly of Japanese Cedar (Cryptomeriajaponica D. Don).</title>
        <authorList>
            <person name="Fujino T."/>
            <person name="Yamaguchi K."/>
            <person name="Yokoyama T."/>
            <person name="Hamanaka T."/>
            <person name="Harazono Y."/>
            <person name="Kamada H."/>
            <person name="Kobayashi W."/>
            <person name="Ujino-Ihara T."/>
            <person name="Uchiyama K."/>
            <person name="Matsumoto A."/>
            <person name="Izuno A."/>
            <person name="Tsumura Y."/>
            <person name="Toyoda A."/>
            <person name="Shigenobu S."/>
            <person name="Moriguchi Y."/>
            <person name="Ueno S."/>
            <person name="Kasahara M."/>
        </authorList>
    </citation>
    <scope>NUCLEOTIDE SEQUENCE</scope>
</reference>
<gene>
    <name evidence="2" type="ORF">SUGI_1224980</name>
</gene>
<accession>A0AAD3RNS6</accession>
<feature type="compositionally biased region" description="Polar residues" evidence="1">
    <location>
        <begin position="36"/>
        <end position="47"/>
    </location>
</feature>
<proteinExistence type="predicted"/>
<comment type="caution">
    <text evidence="2">The sequence shown here is derived from an EMBL/GenBank/DDBJ whole genome shotgun (WGS) entry which is preliminary data.</text>
</comment>
<evidence type="ECO:0000313" key="2">
    <source>
        <dbReference type="EMBL" id="GLJ56456.1"/>
    </source>
</evidence>
<dbReference type="EMBL" id="BSEH01000022">
    <property type="protein sequence ID" value="GLJ56456.1"/>
    <property type="molecule type" value="Genomic_DNA"/>
</dbReference>
<feature type="region of interest" description="Disordered" evidence="1">
    <location>
        <begin position="15"/>
        <end position="52"/>
    </location>
</feature>
<feature type="region of interest" description="Disordered" evidence="1">
    <location>
        <begin position="146"/>
        <end position="175"/>
    </location>
</feature>
<organism evidence="2 3">
    <name type="scientific">Cryptomeria japonica</name>
    <name type="common">Japanese cedar</name>
    <name type="synonym">Cupressus japonica</name>
    <dbReference type="NCBI Taxonomy" id="3369"/>
    <lineage>
        <taxon>Eukaryota</taxon>
        <taxon>Viridiplantae</taxon>
        <taxon>Streptophyta</taxon>
        <taxon>Embryophyta</taxon>
        <taxon>Tracheophyta</taxon>
        <taxon>Spermatophyta</taxon>
        <taxon>Pinopsida</taxon>
        <taxon>Pinidae</taxon>
        <taxon>Conifers II</taxon>
        <taxon>Cupressales</taxon>
        <taxon>Cupressaceae</taxon>
        <taxon>Cryptomeria</taxon>
    </lineage>
</organism>
<dbReference type="Proteomes" id="UP001234787">
    <property type="component" value="Unassembled WGS sequence"/>
</dbReference>
<sequence>MVDCFGKVGTPQAKGIEYSESHSSAGDRSIEEREGSGSTEAGDSSVYSFPPLQLPQRPVADKHLGKESCWIHNWRVRIRLIASSISLTRRSTGRNPAILLSAGETQLLGIDTGTDLFQTYQHRLEWRTSHPPDGNLILLARPSTESVRATAEPTLDSWDGKAGSENGSYSEGRMD</sequence>
<evidence type="ECO:0000256" key="1">
    <source>
        <dbReference type="SAM" id="MobiDB-lite"/>
    </source>
</evidence>
<dbReference type="AlphaFoldDB" id="A0AAD3RNS6"/>
<keyword evidence="3" id="KW-1185">Reference proteome</keyword>
<protein>
    <submittedName>
        <fullName evidence="2">Uncharacterized protein</fullName>
    </submittedName>
</protein>
<name>A0AAD3RNS6_CRYJA</name>